<dbReference type="EMBL" id="QXFW01005288">
    <property type="protein sequence ID" value="KAE8962522.1"/>
    <property type="molecule type" value="Genomic_DNA"/>
</dbReference>
<accession>A0A6A3H099</accession>
<name>A0A6A3H099_9STRA</name>
<organism evidence="1 3">
    <name type="scientific">Phytophthora fragariae</name>
    <dbReference type="NCBI Taxonomy" id="53985"/>
    <lineage>
        <taxon>Eukaryota</taxon>
        <taxon>Sar</taxon>
        <taxon>Stramenopiles</taxon>
        <taxon>Oomycota</taxon>
        <taxon>Peronosporomycetes</taxon>
        <taxon>Peronosporales</taxon>
        <taxon>Peronosporaceae</taxon>
        <taxon>Phytophthora</taxon>
    </lineage>
</organism>
<dbReference type="Proteomes" id="UP000460718">
    <property type="component" value="Unassembled WGS sequence"/>
</dbReference>
<evidence type="ECO:0008006" key="5">
    <source>
        <dbReference type="Google" id="ProtNLM"/>
    </source>
</evidence>
<reference evidence="3 4" key="1">
    <citation type="submission" date="2018-09" db="EMBL/GenBank/DDBJ databases">
        <title>Genomic investigation of the strawberry pathogen Phytophthora fragariae indicates pathogenicity is determined by transcriptional variation in three key races.</title>
        <authorList>
            <person name="Adams T.M."/>
            <person name="Armitage A.D."/>
            <person name="Sobczyk M.K."/>
            <person name="Bates H.J."/>
            <person name="Dunwell J.M."/>
            <person name="Nellist C.F."/>
            <person name="Harrison R.J."/>
        </authorList>
    </citation>
    <scope>NUCLEOTIDE SEQUENCE [LARGE SCALE GENOMIC DNA]</scope>
    <source>
        <strain evidence="2 4">BC-23</strain>
        <strain evidence="1 3">SCRP245</strain>
    </source>
</reference>
<dbReference type="Proteomes" id="UP000476176">
    <property type="component" value="Unassembled WGS sequence"/>
</dbReference>
<sequence length="257" mass="29663">MWLCHGAGTDEDRILLELANFAPLAHILVSAIKVVVNVEHSEEAKRGEMLTTWLQKLQAVRDRQMEFFEEMLQDPTRVLVEIGDENQQLKFMTRLKHSVESYGDVLTAHELDVISAMYDTVARLSDLVVVETPEWFTTSGMEWEVVQMSTLTGGEEECLRTVSIWVELNHPNIRKFFGACHVGNPYIVHENTLPITSRGFSWDYTIARPTWDLFHFNLVRLIWGAQDWGDIAQTKINHYHFLQSTKDICHPKWAPIP</sequence>
<comment type="caution">
    <text evidence="1">The sequence shown here is derived from an EMBL/GenBank/DDBJ whole genome shotgun (WGS) entry which is preliminary data.</text>
</comment>
<dbReference type="EMBL" id="QXGC01004995">
    <property type="protein sequence ID" value="KAE9166934.1"/>
    <property type="molecule type" value="Genomic_DNA"/>
</dbReference>
<evidence type="ECO:0000313" key="1">
    <source>
        <dbReference type="EMBL" id="KAE8962522.1"/>
    </source>
</evidence>
<evidence type="ECO:0000313" key="3">
    <source>
        <dbReference type="Proteomes" id="UP000460718"/>
    </source>
</evidence>
<dbReference type="AlphaFoldDB" id="A0A6A3H099"/>
<gene>
    <name evidence="2" type="ORF">PF004_g28993</name>
    <name evidence="1" type="ORF">PF011_g29354</name>
</gene>
<evidence type="ECO:0000313" key="2">
    <source>
        <dbReference type="EMBL" id="KAE9166934.1"/>
    </source>
</evidence>
<protein>
    <recommendedName>
        <fullName evidence="5">Serine-threonine/tyrosine-protein kinase catalytic domain-containing protein</fullName>
    </recommendedName>
</protein>
<proteinExistence type="predicted"/>
<evidence type="ECO:0000313" key="4">
    <source>
        <dbReference type="Proteomes" id="UP000476176"/>
    </source>
</evidence>